<evidence type="ECO:0000256" key="1">
    <source>
        <dbReference type="SAM" id="MobiDB-lite"/>
    </source>
</evidence>
<dbReference type="Proteomes" id="UP000325081">
    <property type="component" value="Unassembled WGS sequence"/>
</dbReference>
<keyword evidence="2" id="KW-0407">Ion channel</keyword>
<evidence type="ECO:0000313" key="2">
    <source>
        <dbReference type="EMBL" id="GER28434.1"/>
    </source>
</evidence>
<dbReference type="AlphaFoldDB" id="A0A5A7P786"/>
<comment type="caution">
    <text evidence="2">The sequence shown here is derived from an EMBL/GenBank/DDBJ whole genome shotgun (WGS) entry which is preliminary data.</text>
</comment>
<dbReference type="GO" id="GO:0034220">
    <property type="term" value="P:monoatomic ion transmembrane transport"/>
    <property type="evidence" value="ECO:0007669"/>
    <property type="project" value="UniProtKB-KW"/>
</dbReference>
<feature type="compositionally biased region" description="Basic and acidic residues" evidence="1">
    <location>
        <begin position="107"/>
        <end position="120"/>
    </location>
</feature>
<dbReference type="EMBL" id="BKCP01002558">
    <property type="protein sequence ID" value="GER28434.1"/>
    <property type="molecule type" value="Genomic_DNA"/>
</dbReference>
<proteinExistence type="predicted"/>
<protein>
    <submittedName>
        <fullName evidence="2">Sodium channel protein type 10 subunit alpha</fullName>
    </submittedName>
</protein>
<gene>
    <name evidence="2" type="ORF">STAS_04228</name>
</gene>
<keyword evidence="3" id="KW-1185">Reference proteome</keyword>
<sequence>GFGFAPGWRDGREGRRLRGPWRAGVEQEDDGIFYQEGPMSDDNAFEEDVGNFRGGRGPAAKTALNRATPSAGTGAGQSTTVGRFLMAGSGQPRPATIPTGQCTGGGLEDRGEHEETADYE</sequence>
<feature type="region of interest" description="Disordered" evidence="1">
    <location>
        <begin position="85"/>
        <end position="120"/>
    </location>
</feature>
<feature type="region of interest" description="Disordered" evidence="1">
    <location>
        <begin position="1"/>
        <end position="20"/>
    </location>
</feature>
<feature type="non-terminal residue" evidence="2">
    <location>
        <position position="1"/>
    </location>
</feature>
<accession>A0A5A7P786</accession>
<keyword evidence="2" id="KW-0406">Ion transport</keyword>
<organism evidence="2 3">
    <name type="scientific">Striga asiatica</name>
    <name type="common">Asiatic witchweed</name>
    <name type="synonym">Buchnera asiatica</name>
    <dbReference type="NCBI Taxonomy" id="4170"/>
    <lineage>
        <taxon>Eukaryota</taxon>
        <taxon>Viridiplantae</taxon>
        <taxon>Streptophyta</taxon>
        <taxon>Embryophyta</taxon>
        <taxon>Tracheophyta</taxon>
        <taxon>Spermatophyta</taxon>
        <taxon>Magnoliopsida</taxon>
        <taxon>eudicotyledons</taxon>
        <taxon>Gunneridae</taxon>
        <taxon>Pentapetalae</taxon>
        <taxon>asterids</taxon>
        <taxon>lamiids</taxon>
        <taxon>Lamiales</taxon>
        <taxon>Orobanchaceae</taxon>
        <taxon>Buchnereae</taxon>
        <taxon>Striga</taxon>
    </lineage>
</organism>
<name>A0A5A7P786_STRAF</name>
<reference evidence="3" key="1">
    <citation type="journal article" date="2019" name="Curr. Biol.">
        <title>Genome Sequence of Striga asiatica Provides Insight into the Evolution of Plant Parasitism.</title>
        <authorList>
            <person name="Yoshida S."/>
            <person name="Kim S."/>
            <person name="Wafula E.K."/>
            <person name="Tanskanen J."/>
            <person name="Kim Y.M."/>
            <person name="Honaas L."/>
            <person name="Yang Z."/>
            <person name="Spallek T."/>
            <person name="Conn C.E."/>
            <person name="Ichihashi Y."/>
            <person name="Cheong K."/>
            <person name="Cui S."/>
            <person name="Der J.P."/>
            <person name="Gundlach H."/>
            <person name="Jiao Y."/>
            <person name="Hori C."/>
            <person name="Ishida J.K."/>
            <person name="Kasahara H."/>
            <person name="Kiba T."/>
            <person name="Kim M.S."/>
            <person name="Koo N."/>
            <person name="Laohavisit A."/>
            <person name="Lee Y.H."/>
            <person name="Lumba S."/>
            <person name="McCourt P."/>
            <person name="Mortimer J.C."/>
            <person name="Mutuku J.M."/>
            <person name="Nomura T."/>
            <person name="Sasaki-Sekimoto Y."/>
            <person name="Seto Y."/>
            <person name="Wang Y."/>
            <person name="Wakatake T."/>
            <person name="Sakakibara H."/>
            <person name="Demura T."/>
            <person name="Yamaguchi S."/>
            <person name="Yoneyama K."/>
            <person name="Manabe R.I."/>
            <person name="Nelson D.C."/>
            <person name="Schulman A.H."/>
            <person name="Timko M.P."/>
            <person name="dePamphilis C.W."/>
            <person name="Choi D."/>
            <person name="Shirasu K."/>
        </authorList>
    </citation>
    <scope>NUCLEOTIDE SEQUENCE [LARGE SCALE GENOMIC DNA]</scope>
    <source>
        <strain evidence="3">cv. UVA1</strain>
    </source>
</reference>
<evidence type="ECO:0000313" key="3">
    <source>
        <dbReference type="Proteomes" id="UP000325081"/>
    </source>
</evidence>
<keyword evidence="2" id="KW-0813">Transport</keyword>